<proteinExistence type="predicted"/>
<feature type="transmembrane region" description="Helical" evidence="6">
    <location>
        <begin position="77"/>
        <end position="96"/>
    </location>
</feature>
<feature type="transmembrane region" description="Helical" evidence="6">
    <location>
        <begin position="102"/>
        <end position="124"/>
    </location>
</feature>
<dbReference type="PATRIC" id="fig|1165867.3.peg.645"/>
<evidence type="ECO:0000256" key="4">
    <source>
        <dbReference type="ARBA" id="ARBA00023136"/>
    </source>
</evidence>
<evidence type="ECO:0000259" key="7">
    <source>
        <dbReference type="PROSITE" id="PS50850"/>
    </source>
</evidence>
<dbReference type="SUPFAM" id="SSF103473">
    <property type="entry name" value="MFS general substrate transporter"/>
    <property type="match status" value="1"/>
</dbReference>
<gene>
    <name evidence="8" type="ORF">W59_03186</name>
</gene>
<dbReference type="InterPro" id="IPR010645">
    <property type="entry name" value="MFS_4"/>
</dbReference>
<feature type="transmembrane region" description="Helical" evidence="6">
    <location>
        <begin position="165"/>
        <end position="184"/>
    </location>
</feature>
<feature type="region of interest" description="Disordered" evidence="5">
    <location>
        <begin position="385"/>
        <end position="441"/>
    </location>
</feature>
<comment type="caution">
    <text evidence="8">The sequence shown here is derived from an EMBL/GenBank/DDBJ whole genome shotgun (WGS) entry which is preliminary data.</text>
</comment>
<organism evidence="8 9">
    <name type="scientific">Rhodococcus opacus RKJ300 = JCM 13270</name>
    <dbReference type="NCBI Taxonomy" id="1165867"/>
    <lineage>
        <taxon>Bacteria</taxon>
        <taxon>Bacillati</taxon>
        <taxon>Actinomycetota</taxon>
        <taxon>Actinomycetes</taxon>
        <taxon>Mycobacteriales</taxon>
        <taxon>Nocardiaceae</taxon>
        <taxon>Rhodococcus</taxon>
    </lineage>
</organism>
<feature type="compositionally biased region" description="Basic and acidic residues" evidence="5">
    <location>
        <begin position="398"/>
        <end position="408"/>
    </location>
</feature>
<feature type="transmembrane region" description="Helical" evidence="6">
    <location>
        <begin position="12"/>
        <end position="29"/>
    </location>
</feature>
<evidence type="ECO:0000313" key="8">
    <source>
        <dbReference type="EMBL" id="EID81430.1"/>
    </source>
</evidence>
<dbReference type="GO" id="GO:0005886">
    <property type="term" value="C:plasma membrane"/>
    <property type="evidence" value="ECO:0007669"/>
    <property type="project" value="UniProtKB-SubCell"/>
</dbReference>
<sequence>MVSEVSPRAHVIQAAAALAASMGIGRFVYTPILPLMHTQAGLSSSLGAALATANYIGYLVGAVAGILIPAVVRSARVMRISLVVLVATLALMPTTHDGSSWFVLRLVTGIASALIFMIAVSALLSHLRAHAQHLAGWAFGGVGAGIALSGVLVFILRSAGSWRSTWWAAAALALVCAVAAWALTPEPSPTATPSGPAAYRRPRTDRWFTAVFVSYFLEGIGYIIAGTFLVAAIDQTAGGWVGSGAWIVVGLAALPSCAVWAWLGRRWSQPTLLLVALLIQAVGIALPAVIDNVGPALISAVLFGATFLGIGSIALGIGAHLQFPRAVALLTTGYSVGQILGPLVATPLLHHGYHQALLVGATIVLAAALAAAALRLRFPDHVGTMHAPSHSNNQHAETQPDRSVEWAHRPVVPPAQNLRGEGVHPERRSTAGVFHPRGTLK</sequence>
<evidence type="ECO:0000256" key="6">
    <source>
        <dbReference type="SAM" id="Phobius"/>
    </source>
</evidence>
<keyword evidence="2 6" id="KW-0812">Transmembrane</keyword>
<reference evidence="8 9" key="1">
    <citation type="journal article" date="2012" name="J. Bacteriol.">
        <title>Draft genome sequence of the nitrophenol-degrading actinomycete Rhodococcus imtechensis RKJ300.</title>
        <authorList>
            <person name="Vikram S."/>
            <person name="Kumar S."/>
            <person name="Subramanian S."/>
            <person name="Raghava G.P."/>
        </authorList>
    </citation>
    <scope>NUCLEOTIDE SEQUENCE [LARGE SCALE GENOMIC DNA]</scope>
    <source>
        <strain evidence="8 9">RKJ300</strain>
    </source>
</reference>
<feature type="transmembrane region" description="Helical" evidence="6">
    <location>
        <begin position="207"/>
        <end position="233"/>
    </location>
</feature>
<accession>I0WYG4</accession>
<keyword evidence="4 6" id="KW-0472">Membrane</keyword>
<dbReference type="InterPro" id="IPR020846">
    <property type="entry name" value="MFS_dom"/>
</dbReference>
<keyword evidence="3 6" id="KW-1133">Transmembrane helix</keyword>
<dbReference type="PANTHER" id="PTHR23537:SF1">
    <property type="entry name" value="SUGAR TRANSPORTER"/>
    <property type="match status" value="1"/>
</dbReference>
<evidence type="ECO:0000313" key="9">
    <source>
        <dbReference type="Proteomes" id="UP000006447"/>
    </source>
</evidence>
<feature type="transmembrane region" description="Helical" evidence="6">
    <location>
        <begin position="49"/>
        <end position="70"/>
    </location>
</feature>
<evidence type="ECO:0000256" key="3">
    <source>
        <dbReference type="ARBA" id="ARBA00022989"/>
    </source>
</evidence>
<dbReference type="PANTHER" id="PTHR23537">
    <property type="match status" value="1"/>
</dbReference>
<feature type="transmembrane region" description="Helical" evidence="6">
    <location>
        <begin position="296"/>
        <end position="319"/>
    </location>
</feature>
<feature type="transmembrane region" description="Helical" evidence="6">
    <location>
        <begin position="136"/>
        <end position="159"/>
    </location>
</feature>
<dbReference type="AlphaFoldDB" id="I0WYG4"/>
<dbReference type="Proteomes" id="UP000006447">
    <property type="component" value="Unassembled WGS sequence"/>
</dbReference>
<evidence type="ECO:0000256" key="1">
    <source>
        <dbReference type="ARBA" id="ARBA00004651"/>
    </source>
</evidence>
<dbReference type="GO" id="GO:0022857">
    <property type="term" value="F:transmembrane transporter activity"/>
    <property type="evidence" value="ECO:0007669"/>
    <property type="project" value="InterPro"/>
</dbReference>
<dbReference type="EMBL" id="AJJH01000016">
    <property type="protein sequence ID" value="EID81430.1"/>
    <property type="molecule type" value="Genomic_DNA"/>
</dbReference>
<feature type="domain" description="Major facilitator superfamily (MFS) profile" evidence="7">
    <location>
        <begin position="11"/>
        <end position="379"/>
    </location>
</feature>
<evidence type="ECO:0000256" key="2">
    <source>
        <dbReference type="ARBA" id="ARBA00022692"/>
    </source>
</evidence>
<dbReference type="InterPro" id="IPR036259">
    <property type="entry name" value="MFS_trans_sf"/>
</dbReference>
<feature type="transmembrane region" description="Helical" evidence="6">
    <location>
        <begin position="271"/>
        <end position="290"/>
    </location>
</feature>
<dbReference type="PROSITE" id="PS50850">
    <property type="entry name" value="MFS"/>
    <property type="match status" value="1"/>
</dbReference>
<protein>
    <submittedName>
        <fullName evidence="8">MFS transporter</fullName>
    </submittedName>
</protein>
<feature type="transmembrane region" description="Helical" evidence="6">
    <location>
        <begin position="245"/>
        <end position="264"/>
    </location>
</feature>
<dbReference type="Pfam" id="PF06779">
    <property type="entry name" value="MFS_4"/>
    <property type="match status" value="1"/>
</dbReference>
<dbReference type="Gene3D" id="1.20.1250.20">
    <property type="entry name" value="MFS general substrate transporter like domains"/>
    <property type="match status" value="1"/>
</dbReference>
<evidence type="ECO:0000256" key="5">
    <source>
        <dbReference type="SAM" id="MobiDB-lite"/>
    </source>
</evidence>
<comment type="subcellular location">
    <subcellularLocation>
        <location evidence="1">Cell membrane</location>
        <topology evidence="1">Multi-pass membrane protein</topology>
    </subcellularLocation>
</comment>
<feature type="transmembrane region" description="Helical" evidence="6">
    <location>
        <begin position="326"/>
        <end position="345"/>
    </location>
</feature>
<feature type="transmembrane region" description="Helical" evidence="6">
    <location>
        <begin position="357"/>
        <end position="376"/>
    </location>
</feature>
<name>I0WYG4_RHOOP</name>